<dbReference type="Proteomes" id="UP001373714">
    <property type="component" value="Unassembled WGS sequence"/>
</dbReference>
<organism evidence="4 5">
    <name type="scientific">Orbilia blumenaviensis</name>
    <dbReference type="NCBI Taxonomy" id="1796055"/>
    <lineage>
        <taxon>Eukaryota</taxon>
        <taxon>Fungi</taxon>
        <taxon>Dikarya</taxon>
        <taxon>Ascomycota</taxon>
        <taxon>Pezizomycotina</taxon>
        <taxon>Orbiliomycetes</taxon>
        <taxon>Orbiliales</taxon>
        <taxon>Orbiliaceae</taxon>
        <taxon>Orbilia</taxon>
    </lineage>
</organism>
<keyword evidence="2" id="KW-1133">Transmembrane helix</keyword>
<feature type="region of interest" description="Disordered" evidence="1">
    <location>
        <begin position="174"/>
        <end position="193"/>
    </location>
</feature>
<evidence type="ECO:0000313" key="4">
    <source>
        <dbReference type="EMBL" id="KAK6354267.1"/>
    </source>
</evidence>
<feature type="compositionally biased region" description="Low complexity" evidence="1">
    <location>
        <begin position="174"/>
        <end position="184"/>
    </location>
</feature>
<protein>
    <recommendedName>
        <fullName evidence="6">Extracellular membrane protein CFEM domain-containing protein</fullName>
    </recommendedName>
</protein>
<evidence type="ECO:0000313" key="5">
    <source>
        <dbReference type="Proteomes" id="UP001373714"/>
    </source>
</evidence>
<evidence type="ECO:0008006" key="6">
    <source>
        <dbReference type="Google" id="ProtNLM"/>
    </source>
</evidence>
<keyword evidence="2" id="KW-0472">Membrane</keyword>
<evidence type="ECO:0000256" key="1">
    <source>
        <dbReference type="SAM" id="MobiDB-lite"/>
    </source>
</evidence>
<keyword evidence="3" id="KW-0732">Signal</keyword>
<dbReference type="AlphaFoldDB" id="A0AAV9V695"/>
<feature type="chain" id="PRO_5043765616" description="Extracellular membrane protein CFEM domain-containing protein" evidence="3">
    <location>
        <begin position="24"/>
        <end position="252"/>
    </location>
</feature>
<feature type="transmembrane region" description="Helical" evidence="2">
    <location>
        <begin position="199"/>
        <end position="223"/>
    </location>
</feature>
<keyword evidence="5" id="KW-1185">Reference proteome</keyword>
<comment type="caution">
    <text evidence="4">The sequence shown here is derived from an EMBL/GenBank/DDBJ whole genome shotgun (WGS) entry which is preliminary data.</text>
</comment>
<accession>A0AAV9V695</accession>
<proteinExistence type="predicted"/>
<name>A0AAV9V695_9PEZI</name>
<feature type="signal peptide" evidence="3">
    <location>
        <begin position="1"/>
        <end position="23"/>
    </location>
</feature>
<evidence type="ECO:0000256" key="3">
    <source>
        <dbReference type="SAM" id="SignalP"/>
    </source>
</evidence>
<evidence type="ECO:0000256" key="2">
    <source>
        <dbReference type="SAM" id="Phobius"/>
    </source>
</evidence>
<dbReference type="EMBL" id="JAVHNS010000005">
    <property type="protein sequence ID" value="KAK6354267.1"/>
    <property type="molecule type" value="Genomic_DNA"/>
</dbReference>
<reference evidence="4 5" key="1">
    <citation type="submission" date="2019-10" db="EMBL/GenBank/DDBJ databases">
        <authorList>
            <person name="Palmer J.M."/>
        </authorList>
    </citation>
    <scope>NUCLEOTIDE SEQUENCE [LARGE SCALE GENOMIC DNA]</scope>
    <source>
        <strain evidence="4 5">TWF730</strain>
    </source>
</reference>
<keyword evidence="2" id="KW-0812">Transmembrane</keyword>
<gene>
    <name evidence="4" type="ORF">TWF730_008680</name>
</gene>
<sequence>MGAFKYILTFSLPPLILPSLITGQTIPRFETYGLATVSNFKIIRQCIICCFDSNDCGAGATDLPDAVSCPVNSCLCRRPDVSTSASLFIDECVSRRCQGNPADISDAHIAYQAYCSVYLSNVGITSEFGAGAGGVTGGVGGGDGQVATRTVAVGTTTVTVGQVTSFVTRVSTVRDSTAEGSTNQGNGGSSSGLGTSGQISLGVGLGIGVPALGLLAYITYLLLKQHQREVEERNGNVAFRPGGIVEGAAKTN</sequence>